<comment type="caution">
    <text evidence="1">The sequence shown here is derived from an EMBL/GenBank/DDBJ whole genome shotgun (WGS) entry which is preliminary data.</text>
</comment>
<dbReference type="AlphaFoldDB" id="A0AAE3ACH7"/>
<keyword evidence="2" id="KW-1185">Reference proteome</keyword>
<reference evidence="1 2" key="1">
    <citation type="submission" date="2021-10" db="EMBL/GenBank/DDBJ databases">
        <title>Anaerobic single-cell dispensing facilitates the cultivation of human gut bacteria.</title>
        <authorList>
            <person name="Afrizal A."/>
        </authorList>
    </citation>
    <scope>NUCLEOTIDE SEQUENCE [LARGE SCALE GENOMIC DNA]</scope>
    <source>
        <strain evidence="1 2">CLA-AA-H276</strain>
    </source>
</reference>
<organism evidence="1 2">
    <name type="scientific">Hominiventricola filiformis</name>
    <dbReference type="NCBI Taxonomy" id="2885352"/>
    <lineage>
        <taxon>Bacteria</taxon>
        <taxon>Bacillati</taxon>
        <taxon>Bacillota</taxon>
        <taxon>Clostridia</taxon>
        <taxon>Lachnospirales</taxon>
        <taxon>Lachnospiraceae</taxon>
        <taxon>Hominiventricola</taxon>
    </lineage>
</organism>
<dbReference type="Proteomes" id="UP001198220">
    <property type="component" value="Unassembled WGS sequence"/>
</dbReference>
<dbReference type="EMBL" id="JAJEPS010000017">
    <property type="protein sequence ID" value="MCC2127245.1"/>
    <property type="molecule type" value="Genomic_DNA"/>
</dbReference>
<protein>
    <submittedName>
        <fullName evidence="1">Uncharacterized protein</fullName>
    </submittedName>
</protein>
<proteinExistence type="predicted"/>
<evidence type="ECO:0000313" key="1">
    <source>
        <dbReference type="EMBL" id="MCC2127245.1"/>
    </source>
</evidence>
<dbReference type="RefSeq" id="WP_118771217.1">
    <property type="nucleotide sequence ID" value="NZ_JAJEPS010000017.1"/>
</dbReference>
<evidence type="ECO:0000313" key="2">
    <source>
        <dbReference type="Proteomes" id="UP001198220"/>
    </source>
</evidence>
<gene>
    <name evidence="1" type="ORF">LKD36_13815</name>
</gene>
<sequence>MNSSSLKTPLTDLPLVIDTKKRRLRIYKQTLALLDNPEYIQLLVNPEKKMILLCPATSRQASCERIKWKQLNENQCCEIYSTSFVEKLMLLSNVWDKNMSYKLTGTLLPKQKFILYHMEDAVSLTDTTHIKESL</sequence>
<accession>A0AAE3ACH7</accession>
<name>A0AAE3ACH7_9FIRM</name>